<dbReference type="RefSeq" id="XP_047840226.1">
    <property type="nucleotide sequence ID" value="XM_047984252.1"/>
</dbReference>
<feature type="compositionally biased region" description="Low complexity" evidence="3">
    <location>
        <begin position="853"/>
        <end position="867"/>
    </location>
</feature>
<dbReference type="Gene3D" id="3.80.10.10">
    <property type="entry name" value="Ribonuclease Inhibitor"/>
    <property type="match status" value="1"/>
</dbReference>
<dbReference type="GO" id="GO:0005737">
    <property type="term" value="C:cytoplasm"/>
    <property type="evidence" value="ECO:0007669"/>
    <property type="project" value="TreeGrafter"/>
</dbReference>
<feature type="region of interest" description="Disordered" evidence="3">
    <location>
        <begin position="840"/>
        <end position="867"/>
    </location>
</feature>
<proteinExistence type="predicted"/>
<evidence type="ECO:0000313" key="4">
    <source>
        <dbReference type="EMBL" id="UNI16745.1"/>
    </source>
</evidence>
<evidence type="ECO:0000256" key="1">
    <source>
        <dbReference type="ARBA" id="ARBA00022614"/>
    </source>
</evidence>
<dbReference type="SMART" id="SM00369">
    <property type="entry name" value="LRR_TYP"/>
    <property type="match status" value="4"/>
</dbReference>
<evidence type="ECO:0000256" key="2">
    <source>
        <dbReference type="ARBA" id="ARBA00022737"/>
    </source>
</evidence>
<dbReference type="EMBL" id="CP086355">
    <property type="protein sequence ID" value="UNI16745.1"/>
    <property type="molecule type" value="Genomic_DNA"/>
</dbReference>
<name>A0A9Q8V862_9HYPO</name>
<reference evidence="4" key="1">
    <citation type="submission" date="2021-11" db="EMBL/GenBank/DDBJ databases">
        <title>Purpureocillium_takamizusanense_genome.</title>
        <authorList>
            <person name="Nguyen N.-H."/>
        </authorList>
    </citation>
    <scope>NUCLEOTIDE SEQUENCE</scope>
    <source>
        <strain evidence="4">PT3</strain>
    </source>
</reference>
<dbReference type="PANTHER" id="PTHR48051:SF54">
    <property type="entry name" value="LEUCINE-RICH REPEAT-CONTAINING PROTEIN"/>
    <property type="match status" value="1"/>
</dbReference>
<dbReference type="SUPFAM" id="SSF52058">
    <property type="entry name" value="L domain-like"/>
    <property type="match status" value="1"/>
</dbReference>
<protein>
    <submittedName>
        <fullName evidence="4">RAM signaling network component</fullName>
    </submittedName>
</protein>
<evidence type="ECO:0000256" key="3">
    <source>
        <dbReference type="SAM" id="MobiDB-lite"/>
    </source>
</evidence>
<dbReference type="Pfam" id="PF13855">
    <property type="entry name" value="LRR_8"/>
    <property type="match status" value="1"/>
</dbReference>
<keyword evidence="1" id="KW-0433">Leucine-rich repeat</keyword>
<dbReference type="Proteomes" id="UP000829364">
    <property type="component" value="Chromosome 2"/>
</dbReference>
<dbReference type="KEGG" id="ptkz:JDV02_003154"/>
<gene>
    <name evidence="4" type="primary">SOG2_1</name>
    <name evidence="4" type="ORF">JDV02_003154</name>
</gene>
<keyword evidence="5" id="KW-1185">Reference proteome</keyword>
<dbReference type="InterPro" id="IPR003591">
    <property type="entry name" value="Leu-rich_rpt_typical-subtyp"/>
</dbReference>
<dbReference type="OrthoDB" id="1394818at2759"/>
<organism evidence="4 5">
    <name type="scientific">Purpureocillium takamizusanense</name>
    <dbReference type="NCBI Taxonomy" id="2060973"/>
    <lineage>
        <taxon>Eukaryota</taxon>
        <taxon>Fungi</taxon>
        <taxon>Dikarya</taxon>
        <taxon>Ascomycota</taxon>
        <taxon>Pezizomycotina</taxon>
        <taxon>Sordariomycetes</taxon>
        <taxon>Hypocreomycetidae</taxon>
        <taxon>Hypocreales</taxon>
        <taxon>Ophiocordycipitaceae</taxon>
        <taxon>Purpureocillium</taxon>
    </lineage>
</organism>
<feature type="region of interest" description="Disordered" evidence="3">
    <location>
        <begin position="285"/>
        <end position="310"/>
    </location>
</feature>
<dbReference type="GeneID" id="72065114"/>
<dbReference type="InterPro" id="IPR001611">
    <property type="entry name" value="Leu-rich_rpt"/>
</dbReference>
<dbReference type="Pfam" id="PF10428">
    <property type="entry name" value="SOG2"/>
    <property type="match status" value="2"/>
</dbReference>
<evidence type="ECO:0000313" key="5">
    <source>
        <dbReference type="Proteomes" id="UP000829364"/>
    </source>
</evidence>
<dbReference type="InterPro" id="IPR019487">
    <property type="entry name" value="RAM_signalling_pathway_SOG2"/>
</dbReference>
<dbReference type="PANTHER" id="PTHR48051">
    <property type="match status" value="1"/>
</dbReference>
<keyword evidence="2" id="KW-0677">Repeat</keyword>
<sequence>MYSPSLHIDQRHDHNSLEQRALPLLTVEDVAPATPTTPIAKQMAATSGQMDPATSASHVAALARRAMKEALDRGRSQEAGVNDMEPASASGITVDLSHQNIRSFPEEVVDIVKDRVERLALSHNQLSDLPVRISDCLSLRYLNIRANSFDKFPPPLCGIRSLEILDLGRNALQCIPYEIKKLSALKVLSVQKNQIRHLPVCLAEMSSLQVLKFNDNPISFPPADVLCLGSSHHGLREGEVSEVSLTAHIKTWLKRFATNERARVPEDEATEGTETSRLTAKRTTPGRFPVKVNGNDLATIRSPNKPAPPLPTRSHYRVLSQQNAAARRPSVLPLIIGQTNDRLRSNSENILSAARTGLRARRKGVVPKQLHEALPVGQTIRPNHYRFLSHGSATQGSLADQGPTTPTEPYLQRPVYIRRLSVLPEHRSDSTVVHPIVEAAEGILHSVFQVHPAIQSLLSLTNDEFRRRSSLQVVFYNASSHVEDLEQEIGRYNTSGGEHGNHVLGAYRACQTLISAYGHVCTLLVSHADSLVDNGNSRYTRSLLLHMYNSIMEIRATLLSLSEYALNGPGKRTVETFSDTIQPEYRQRLATETNVNGFGSLVGKDPNATVSLRATQPFPSPVRSSQLPWNNSQVNAAVLRSQFRQICASLSDCAHTILRILPGLTSQLTQQLGDTRIGRHHDWKHLIGMCTDTISRSGVLSDIFPSRKEQFADFGTENSFWHISARFIRSWAALIEFMATFDRNVFPRDTGARLKPIQQKMKAATQMIVQSPWSDLFAQSNLGLESPPPIPITPQSATLGPALQATVPSTSTNASFAAVFHGNVFERADTLLANPGISLSRGTMRRKHDNGNSQSSSSSFSSGDARK</sequence>
<dbReference type="AlphaFoldDB" id="A0A9Q8V862"/>
<dbReference type="InterPro" id="IPR032675">
    <property type="entry name" value="LRR_dom_sf"/>
</dbReference>
<accession>A0A9Q8V862</accession>
<dbReference type="InterPro" id="IPR050216">
    <property type="entry name" value="LRR_domain-containing"/>
</dbReference>